<feature type="transmembrane region" description="Helical" evidence="2">
    <location>
        <begin position="77"/>
        <end position="103"/>
    </location>
</feature>
<accession>A0A0D1DAF2</accession>
<keyword evidence="2" id="KW-0812">Transmembrane</keyword>
<evidence type="ECO:0000256" key="2">
    <source>
        <dbReference type="SAM" id="Phobius"/>
    </source>
</evidence>
<dbReference type="Gene3D" id="2.40.50.100">
    <property type="match status" value="1"/>
</dbReference>
<dbReference type="InterPro" id="IPR058627">
    <property type="entry name" value="MdtA-like_C"/>
</dbReference>
<name>A0A0D1DAF2_9RHOB</name>
<dbReference type="STRING" id="935700.jaqu_13970"/>
<dbReference type="InterPro" id="IPR006143">
    <property type="entry name" value="RND_pump_MFP"/>
</dbReference>
<gene>
    <name evidence="4" type="primary">mdtA_1</name>
    <name evidence="4" type="ORF">jaqu_13970</name>
</gene>
<evidence type="ECO:0000313" key="4">
    <source>
        <dbReference type="EMBL" id="KIT16898.1"/>
    </source>
</evidence>
<dbReference type="OrthoDB" id="9806939at2"/>
<keyword evidence="5" id="KW-1185">Reference proteome</keyword>
<evidence type="ECO:0000256" key="1">
    <source>
        <dbReference type="ARBA" id="ARBA00009477"/>
    </source>
</evidence>
<evidence type="ECO:0000313" key="5">
    <source>
        <dbReference type="Proteomes" id="UP000032232"/>
    </source>
</evidence>
<dbReference type="Pfam" id="PF25967">
    <property type="entry name" value="RND-MFP_C"/>
    <property type="match status" value="1"/>
</dbReference>
<dbReference type="PANTHER" id="PTHR30469">
    <property type="entry name" value="MULTIDRUG RESISTANCE PROTEIN MDTA"/>
    <property type="match status" value="1"/>
</dbReference>
<dbReference type="Proteomes" id="UP000032232">
    <property type="component" value="Unassembled WGS sequence"/>
</dbReference>
<dbReference type="AlphaFoldDB" id="A0A0D1DAF2"/>
<feature type="domain" description="Multidrug resistance protein MdtA-like C-terminal permuted SH3" evidence="3">
    <location>
        <begin position="413"/>
        <end position="472"/>
    </location>
</feature>
<dbReference type="SUPFAM" id="SSF111369">
    <property type="entry name" value="HlyD-like secretion proteins"/>
    <property type="match status" value="1"/>
</dbReference>
<dbReference type="Gene3D" id="1.10.287.470">
    <property type="entry name" value="Helix hairpin bin"/>
    <property type="match status" value="1"/>
</dbReference>
<reference evidence="4 5" key="1">
    <citation type="submission" date="2015-02" db="EMBL/GenBank/DDBJ databases">
        <title>Genome Sequence of Jannaschia aquimarina DSM28248, a member of the Roseobacter clade.</title>
        <authorList>
            <person name="Voget S."/>
            <person name="Daniel R."/>
        </authorList>
    </citation>
    <scope>NUCLEOTIDE SEQUENCE [LARGE SCALE GENOMIC DNA]</scope>
    <source>
        <strain evidence="4 5">GSW-M26</strain>
    </source>
</reference>
<dbReference type="Gene3D" id="2.40.420.20">
    <property type="match status" value="1"/>
</dbReference>
<comment type="caution">
    <text evidence="4">The sequence shown here is derived from an EMBL/GenBank/DDBJ whole genome shotgun (WGS) entry which is preliminary data.</text>
</comment>
<feature type="transmembrane region" description="Helical" evidence="2">
    <location>
        <begin position="45"/>
        <end position="65"/>
    </location>
</feature>
<dbReference type="RefSeq" id="WP_052500824.1">
    <property type="nucleotide sequence ID" value="NZ_FZPF01000006.1"/>
</dbReference>
<dbReference type="NCBIfam" id="TIGR01730">
    <property type="entry name" value="RND_mfp"/>
    <property type="match status" value="1"/>
</dbReference>
<dbReference type="GO" id="GO:1990281">
    <property type="term" value="C:efflux pump complex"/>
    <property type="evidence" value="ECO:0007669"/>
    <property type="project" value="TreeGrafter"/>
</dbReference>
<protein>
    <submittedName>
        <fullName evidence="4">MdtA_1 protein</fullName>
    </submittedName>
</protein>
<sequence>MSFDFVFLLILIASLWLGALGGLLRMAAAAVLLAAAGLAALAGQAGLAMAGLGLWVAAMVVLGMIRRPASAGRGMRLSGAALGLAQAGGAILLLPGLLLGGVYRDAPDAAQHLRGATVYGPIAGIAHSVALGSRSGALAYPAPLAGTAAPREAIVPMIDWAAAMPFGDDAIRALPGQVRALDRAPLAFEVDGRVSRVTVDIGERFEEGDVLAELDTHLLEIALQERRAALIEAEARLEESRQEFDRQSVLFARGVVSEALLETVQASLDAARSRHEIALRGIETAQDRLNDATLRAPYDGSVAARLVEPAQTVASGRPVLEIQSNGGGFEITATVPDTVVSRLRIGTEHDAVLLDGSEATFTATLRDIGARSISTAGFPVTLSVRDAEADLRTGMSLEIAFRLANAHGGTDLLAIPVEAIAADADQGHTVFRVDAEDDVLRRVPVVLAGTEGGLALVSDGLEPGDRVATRGIVFLEDGQRVRLRGTGVARYDQ</sequence>
<keyword evidence="2" id="KW-1133">Transmembrane helix</keyword>
<comment type="similarity">
    <text evidence="1">Belongs to the membrane fusion protein (MFP) (TC 8.A.1) family.</text>
</comment>
<dbReference type="PATRIC" id="fig|935700.4.peg.1448"/>
<dbReference type="Gene3D" id="2.40.30.170">
    <property type="match status" value="1"/>
</dbReference>
<evidence type="ECO:0000259" key="3">
    <source>
        <dbReference type="Pfam" id="PF25967"/>
    </source>
</evidence>
<keyword evidence="2" id="KW-0472">Membrane</keyword>
<dbReference type="EMBL" id="JYFE01000025">
    <property type="protein sequence ID" value="KIT16898.1"/>
    <property type="molecule type" value="Genomic_DNA"/>
</dbReference>
<organism evidence="4 5">
    <name type="scientific">Jannaschia aquimarina</name>
    <dbReference type="NCBI Taxonomy" id="935700"/>
    <lineage>
        <taxon>Bacteria</taxon>
        <taxon>Pseudomonadati</taxon>
        <taxon>Pseudomonadota</taxon>
        <taxon>Alphaproteobacteria</taxon>
        <taxon>Rhodobacterales</taxon>
        <taxon>Roseobacteraceae</taxon>
        <taxon>Jannaschia</taxon>
    </lineage>
</organism>
<dbReference type="GO" id="GO:0015562">
    <property type="term" value="F:efflux transmembrane transporter activity"/>
    <property type="evidence" value="ECO:0007669"/>
    <property type="project" value="TreeGrafter"/>
</dbReference>
<proteinExistence type="inferred from homology"/>